<dbReference type="OrthoDB" id="9798386at2"/>
<dbReference type="KEGG" id="bda:FSZ17_20485"/>
<dbReference type="SUPFAM" id="SSF52025">
    <property type="entry name" value="PA domain"/>
    <property type="match status" value="1"/>
</dbReference>
<evidence type="ECO:0000259" key="13">
    <source>
        <dbReference type="Pfam" id="PF02225"/>
    </source>
</evidence>
<keyword evidence="5 11" id="KW-0732">Signal</keyword>
<reference evidence="15" key="1">
    <citation type="submission" date="2019-08" db="EMBL/GenBank/DDBJ databases">
        <authorList>
            <person name="Zheng X."/>
        </authorList>
    </citation>
    <scope>NUCLEOTIDE SEQUENCE [LARGE SCALE GENOMIC DNA]</scope>
    <source>
        <strain evidence="15">FJAT-25496</strain>
    </source>
</reference>
<dbReference type="GO" id="GO:0006508">
    <property type="term" value="P:proteolysis"/>
    <property type="evidence" value="ECO:0007669"/>
    <property type="project" value="UniProtKB-KW"/>
</dbReference>
<dbReference type="InterPro" id="IPR023827">
    <property type="entry name" value="Peptidase_S8_Asp-AS"/>
</dbReference>
<dbReference type="InterPro" id="IPR003137">
    <property type="entry name" value="PA_domain"/>
</dbReference>
<keyword evidence="7 9" id="KW-0720">Serine protease</keyword>
<sequence>MMGKSRKKKIINVMAAGLTTAVLLGTSSVASFADDTNAETPTIQVPQPKENSRDVDTHKITLVTGDVVTVEKYSDGNLVSTLVPSEDGTPVSFTQKTIDGDTYLIPDEATPFLAAGQMDEELFNITKLIEYGYDDDHQSSIPLIVTEESGQANFSVSTAFDEAVSTGATNKVDLPSVNAVAVKTNKKHAKKFWDAVDGEANTKQAQPEPELTEGIKKIWLDKPVHALLDKSVPQIGAPAAWEAGYDGKGVKVAVLDTGIDPNHPDFKDSNNQYIVKEAKNFTTDPDWVDHHGHGTHVASTIAGSGAASGGKNKGVAPAAELLVGKVLDNNGDGTESGIIAGMQWAVQEQADIVSMSIGTNTPSDGTDPMSQAVNNLSETSDTLFVIAAGNAGSRKSTLGSPGAAEKALTVGAVDKSQTEFLAAFSSRGPVINNYRVKPEITAPGVGIIAARAAGTNMGTPIDDNYTSANGTSMATPHVAGAAAILKQRHPEWTGDHIKQVLAGTGVMNIRYTPYQQGGGRVDVVKALDANVFSSPAVVSLGPAMVDDKPVEKSYKYVNPSDQDVTLNLALTAKGENLVEAPAEMFTLNQSTVTVPAHGSSEVKVTFNPALGNVQDYKVVVNAISSDNQTINTTIGATKTEPLVRVNLQTIDRNGKQTYGEIIATNFDTGKITQIYPTIGSDTTLLLQPGRYSVMGTIKTIDETGRTQDYTLAGEPMVEVKYKEEKTITLDARLGKEVKISTPKESEQGGWHIGYRRAMGKGTVDYMLGASSAIWDHVYAVPTEPLKADEGTFSFEFDQRRYAPVIKASYDGLGGSIPLEPVGFVPRLDGPRNLKAVNVGKALPEDLSGKDISGKLAVVTRDANQTTAQQIKALHAAGAEAVVLVNDRTGIYAASVLRADNIAIPAYTLGQEDGTALLNRIANGPTLINLRGIANSPYVYNIQLSWPGVIPAEVAEEVTAENSAVVMNHYRGTKGKYVGETTSPIRPDEVMVTNVVRWIDTPLDREEWYSTGSKFPRMEKMRWLQTVYPVLTNIGQHVSDAMWNYLPGDKREQTWLGAAIGQSQSMNAYREGDKFFIQNHEFGDSEPTHWGDFYTMPGYDVSKVRMFKDGTLINEGGWFANSNPIAVSPEAATYRVTMDTQQTMWSPLSTMTSMAWTFKSARPANGKEDLALLWPRYDFKLDGENKAKGGITDHFDLSFVLQSGATPDIRGVEAEVSTDDGNTWSTAKVQKIEGGHYTVTVKNPASGYVSLRIKGWDANDSQIEQTLIRAYAVR</sequence>
<dbReference type="InterPro" id="IPR000209">
    <property type="entry name" value="Peptidase_S8/S53_dom"/>
</dbReference>
<keyword evidence="6 9" id="KW-0378">Hydrolase</keyword>
<protein>
    <submittedName>
        <fullName evidence="14">S8 family serine peptidase</fullName>
    </submittedName>
</protein>
<dbReference type="Pfam" id="PF02225">
    <property type="entry name" value="PA"/>
    <property type="match status" value="1"/>
</dbReference>
<dbReference type="EMBL" id="CP042593">
    <property type="protein sequence ID" value="QED49449.1"/>
    <property type="molecule type" value="Genomic_DNA"/>
</dbReference>
<dbReference type="GO" id="GO:0004252">
    <property type="term" value="F:serine-type endopeptidase activity"/>
    <property type="evidence" value="ECO:0007669"/>
    <property type="project" value="UniProtKB-UniRule"/>
</dbReference>
<evidence type="ECO:0000256" key="1">
    <source>
        <dbReference type="ARBA" id="ARBA00011073"/>
    </source>
</evidence>
<dbReference type="Gene3D" id="3.50.30.30">
    <property type="match status" value="1"/>
</dbReference>
<dbReference type="AlphaFoldDB" id="A0A5B8ZCH8"/>
<accession>A0A5B8ZCH8</accession>
<feature type="active site" description="Charge relay system" evidence="8 9">
    <location>
        <position position="256"/>
    </location>
</feature>
<dbReference type="InterPro" id="IPR050131">
    <property type="entry name" value="Peptidase_S8_subtilisin-like"/>
</dbReference>
<feature type="active site" description="Charge relay system" evidence="8 9">
    <location>
        <position position="472"/>
    </location>
</feature>
<dbReference type="InterPro" id="IPR022398">
    <property type="entry name" value="Peptidase_S8_His-AS"/>
</dbReference>
<dbReference type="Proteomes" id="UP000321555">
    <property type="component" value="Chromosome"/>
</dbReference>
<feature type="chain" id="PRO_5039533176" evidence="11">
    <location>
        <begin position="34"/>
        <end position="1273"/>
    </location>
</feature>
<dbReference type="Gene3D" id="3.40.50.200">
    <property type="entry name" value="Peptidase S8/S53 domain"/>
    <property type="match status" value="1"/>
</dbReference>
<dbReference type="InterPro" id="IPR023828">
    <property type="entry name" value="Peptidase_S8_Ser-AS"/>
</dbReference>
<evidence type="ECO:0000256" key="7">
    <source>
        <dbReference type="ARBA" id="ARBA00022825"/>
    </source>
</evidence>
<name>A0A5B8ZCH8_CYTDA</name>
<dbReference type="Gene3D" id="2.60.40.10">
    <property type="entry name" value="Immunoglobulins"/>
    <property type="match status" value="1"/>
</dbReference>
<evidence type="ECO:0000313" key="15">
    <source>
        <dbReference type="Proteomes" id="UP000321555"/>
    </source>
</evidence>
<dbReference type="InterPro" id="IPR046450">
    <property type="entry name" value="PA_dom_sf"/>
</dbReference>
<evidence type="ECO:0000313" key="14">
    <source>
        <dbReference type="EMBL" id="QED49449.1"/>
    </source>
</evidence>
<evidence type="ECO:0000256" key="11">
    <source>
        <dbReference type="SAM" id="SignalP"/>
    </source>
</evidence>
<evidence type="ECO:0000256" key="10">
    <source>
        <dbReference type="RuleBase" id="RU003355"/>
    </source>
</evidence>
<evidence type="ECO:0000259" key="12">
    <source>
        <dbReference type="Pfam" id="PF00082"/>
    </source>
</evidence>
<evidence type="ECO:0000256" key="9">
    <source>
        <dbReference type="PROSITE-ProRule" id="PRU01240"/>
    </source>
</evidence>
<evidence type="ECO:0000256" key="6">
    <source>
        <dbReference type="ARBA" id="ARBA00022801"/>
    </source>
</evidence>
<feature type="domain" description="PA" evidence="13">
    <location>
        <begin position="843"/>
        <end position="916"/>
    </location>
</feature>
<dbReference type="PROSITE" id="PS51892">
    <property type="entry name" value="SUBTILASE"/>
    <property type="match status" value="1"/>
</dbReference>
<dbReference type="InterPro" id="IPR013783">
    <property type="entry name" value="Ig-like_fold"/>
</dbReference>
<dbReference type="PROSITE" id="PS00136">
    <property type="entry name" value="SUBTILASE_ASP"/>
    <property type="match status" value="1"/>
</dbReference>
<keyword evidence="3" id="KW-0964">Secreted</keyword>
<evidence type="ECO:0000256" key="4">
    <source>
        <dbReference type="ARBA" id="ARBA00022670"/>
    </source>
</evidence>
<dbReference type="PRINTS" id="PR00723">
    <property type="entry name" value="SUBTILISIN"/>
</dbReference>
<dbReference type="CDD" id="cd07487">
    <property type="entry name" value="Peptidases_S8_1"/>
    <property type="match status" value="1"/>
</dbReference>
<feature type="signal peptide" evidence="11">
    <location>
        <begin position="1"/>
        <end position="33"/>
    </location>
</feature>
<dbReference type="STRING" id="1742359.GCA_001439625_03630"/>
<evidence type="ECO:0000256" key="3">
    <source>
        <dbReference type="ARBA" id="ARBA00022525"/>
    </source>
</evidence>
<evidence type="ECO:0000256" key="8">
    <source>
        <dbReference type="PIRSR" id="PIRSR615500-1"/>
    </source>
</evidence>
<gene>
    <name evidence="14" type="ORF">FSZ17_20485</name>
</gene>
<dbReference type="InterPro" id="IPR015500">
    <property type="entry name" value="Peptidase_S8_subtilisin-rel"/>
</dbReference>
<dbReference type="PROSITE" id="PS00138">
    <property type="entry name" value="SUBTILASE_SER"/>
    <property type="match status" value="1"/>
</dbReference>
<proteinExistence type="inferred from homology"/>
<feature type="domain" description="Peptidase S8/S53" evidence="12">
    <location>
        <begin position="247"/>
        <end position="504"/>
    </location>
</feature>
<feature type="active site" description="Charge relay system" evidence="8 9">
    <location>
        <position position="293"/>
    </location>
</feature>
<evidence type="ECO:0000256" key="5">
    <source>
        <dbReference type="ARBA" id="ARBA00022729"/>
    </source>
</evidence>
<dbReference type="Pfam" id="PF00082">
    <property type="entry name" value="Peptidase_S8"/>
    <property type="match status" value="1"/>
</dbReference>
<comment type="similarity">
    <text evidence="1 9 10">Belongs to the peptidase S8 family.</text>
</comment>
<dbReference type="SUPFAM" id="SSF52743">
    <property type="entry name" value="Subtilisin-like"/>
    <property type="match status" value="1"/>
</dbReference>
<dbReference type="InterPro" id="IPR036852">
    <property type="entry name" value="Peptidase_S8/S53_dom_sf"/>
</dbReference>
<dbReference type="PROSITE" id="PS00137">
    <property type="entry name" value="SUBTILASE_HIS"/>
    <property type="match status" value="1"/>
</dbReference>
<keyword evidence="4 9" id="KW-0645">Protease</keyword>
<evidence type="ECO:0000256" key="2">
    <source>
        <dbReference type="ARBA" id="ARBA00022512"/>
    </source>
</evidence>
<keyword evidence="2" id="KW-0134">Cell wall</keyword>
<keyword evidence="15" id="KW-1185">Reference proteome</keyword>
<dbReference type="PANTHER" id="PTHR43806:SF65">
    <property type="entry name" value="SERINE PROTEASE APRX"/>
    <property type="match status" value="1"/>
</dbReference>
<dbReference type="PANTHER" id="PTHR43806">
    <property type="entry name" value="PEPTIDASE S8"/>
    <property type="match status" value="1"/>
</dbReference>
<organism evidence="14 15">
    <name type="scientific">Cytobacillus dafuensis</name>
    <name type="common">Bacillus dafuensis</name>
    <dbReference type="NCBI Taxonomy" id="1742359"/>
    <lineage>
        <taxon>Bacteria</taxon>
        <taxon>Bacillati</taxon>
        <taxon>Bacillota</taxon>
        <taxon>Bacilli</taxon>
        <taxon>Bacillales</taxon>
        <taxon>Bacillaceae</taxon>
        <taxon>Cytobacillus</taxon>
    </lineage>
</organism>